<keyword evidence="3" id="KW-0808">Transferase</keyword>
<dbReference type="GO" id="GO:0009252">
    <property type="term" value="P:peptidoglycan biosynthetic process"/>
    <property type="evidence" value="ECO:0007669"/>
    <property type="project" value="UniProtKB-UniPathway"/>
</dbReference>
<dbReference type="Pfam" id="PF20142">
    <property type="entry name" value="Scaffold"/>
    <property type="match status" value="1"/>
</dbReference>
<dbReference type="Gene3D" id="2.40.440.10">
    <property type="entry name" value="L,D-transpeptidase catalytic domain-like"/>
    <property type="match status" value="1"/>
</dbReference>
<evidence type="ECO:0000256" key="5">
    <source>
        <dbReference type="ARBA" id="ARBA00022984"/>
    </source>
</evidence>
<evidence type="ECO:0000256" key="1">
    <source>
        <dbReference type="ARBA" id="ARBA00004752"/>
    </source>
</evidence>
<dbReference type="GO" id="GO:0016740">
    <property type="term" value="F:transferase activity"/>
    <property type="evidence" value="ECO:0007669"/>
    <property type="project" value="UniProtKB-KW"/>
</dbReference>
<comment type="caution">
    <text evidence="9">The sequence shown here is derived from an EMBL/GenBank/DDBJ whole genome shotgun (WGS) entry which is preliminary data.</text>
</comment>
<evidence type="ECO:0000256" key="4">
    <source>
        <dbReference type="ARBA" id="ARBA00022960"/>
    </source>
</evidence>
<proteinExistence type="inferred from homology"/>
<evidence type="ECO:0000256" key="3">
    <source>
        <dbReference type="ARBA" id="ARBA00022679"/>
    </source>
</evidence>
<accession>A0A4Y8S9T3</accession>
<dbReference type="PANTHER" id="PTHR41533">
    <property type="entry name" value="L,D-TRANSPEPTIDASE HI_1667-RELATED"/>
    <property type="match status" value="1"/>
</dbReference>
<dbReference type="SUPFAM" id="SSF141523">
    <property type="entry name" value="L,D-transpeptidase catalytic domain-like"/>
    <property type="match status" value="1"/>
</dbReference>
<evidence type="ECO:0000313" key="10">
    <source>
        <dbReference type="Proteomes" id="UP000297540"/>
    </source>
</evidence>
<organism evidence="9 10">
    <name type="scientific">Mucilaginibacter psychrotolerans</name>
    <dbReference type="NCBI Taxonomy" id="1524096"/>
    <lineage>
        <taxon>Bacteria</taxon>
        <taxon>Pseudomonadati</taxon>
        <taxon>Bacteroidota</taxon>
        <taxon>Sphingobacteriia</taxon>
        <taxon>Sphingobacteriales</taxon>
        <taxon>Sphingobacteriaceae</taxon>
        <taxon>Mucilaginibacter</taxon>
    </lineage>
</organism>
<feature type="domain" description="L,D-transpeptidase scaffold" evidence="8">
    <location>
        <begin position="134"/>
        <end position="276"/>
    </location>
</feature>
<comment type="similarity">
    <text evidence="2">Belongs to the YkuD family.</text>
</comment>
<reference evidence="9 10" key="1">
    <citation type="journal article" date="2017" name="Int. J. Syst. Evol. Microbiol.">
        <title>Mucilaginibacterpsychrotolerans sp. nov., isolated from peatlands.</title>
        <authorList>
            <person name="Deng Y."/>
            <person name="Shen L."/>
            <person name="Xu B."/>
            <person name="Liu Y."/>
            <person name="Gu Z."/>
            <person name="Liu H."/>
            <person name="Zhou Y."/>
        </authorList>
    </citation>
    <scope>NUCLEOTIDE SEQUENCE [LARGE SCALE GENOMIC DNA]</scope>
    <source>
        <strain evidence="9 10">NH7-4</strain>
    </source>
</reference>
<evidence type="ECO:0000256" key="2">
    <source>
        <dbReference type="ARBA" id="ARBA00005992"/>
    </source>
</evidence>
<dbReference type="InterPro" id="IPR038063">
    <property type="entry name" value="Transpep_catalytic_dom"/>
</dbReference>
<dbReference type="InterPro" id="IPR005490">
    <property type="entry name" value="LD_TPept_cat_dom"/>
</dbReference>
<evidence type="ECO:0000259" key="8">
    <source>
        <dbReference type="Pfam" id="PF20142"/>
    </source>
</evidence>
<keyword evidence="5" id="KW-0573">Peptidoglycan synthesis</keyword>
<dbReference type="Proteomes" id="UP000297540">
    <property type="component" value="Unassembled WGS sequence"/>
</dbReference>
<dbReference type="Pfam" id="PF03734">
    <property type="entry name" value="YkuD"/>
    <property type="match status" value="1"/>
</dbReference>
<comment type="pathway">
    <text evidence="1">Cell wall biogenesis; peptidoglycan biosynthesis.</text>
</comment>
<keyword evidence="6" id="KW-0961">Cell wall biogenesis/degradation</keyword>
<dbReference type="InterPro" id="IPR045380">
    <property type="entry name" value="LD_TPept_scaffold_dom"/>
</dbReference>
<dbReference type="AlphaFoldDB" id="A0A4Y8S9T3"/>
<dbReference type="GO" id="GO:0071555">
    <property type="term" value="P:cell wall organization"/>
    <property type="evidence" value="ECO:0007669"/>
    <property type="project" value="UniProtKB-KW"/>
</dbReference>
<dbReference type="RefSeq" id="WP_133233602.1">
    <property type="nucleotide sequence ID" value="NZ_SOZE01000022.1"/>
</dbReference>
<dbReference type="GO" id="GO:0004180">
    <property type="term" value="F:carboxypeptidase activity"/>
    <property type="evidence" value="ECO:0007669"/>
    <property type="project" value="UniProtKB-ARBA"/>
</dbReference>
<evidence type="ECO:0000256" key="6">
    <source>
        <dbReference type="ARBA" id="ARBA00023316"/>
    </source>
</evidence>
<dbReference type="EMBL" id="SOZE01000022">
    <property type="protein sequence ID" value="TFF35395.1"/>
    <property type="molecule type" value="Genomic_DNA"/>
</dbReference>
<dbReference type="UniPathway" id="UPA00219"/>
<feature type="domain" description="L,D-TPase catalytic" evidence="7">
    <location>
        <begin position="318"/>
        <end position="480"/>
    </location>
</feature>
<dbReference type="GO" id="GO:0008360">
    <property type="term" value="P:regulation of cell shape"/>
    <property type="evidence" value="ECO:0007669"/>
    <property type="project" value="UniProtKB-KW"/>
</dbReference>
<dbReference type="OrthoDB" id="9778545at2"/>
<evidence type="ECO:0000259" key="7">
    <source>
        <dbReference type="Pfam" id="PF03734"/>
    </source>
</evidence>
<keyword evidence="4" id="KW-0133">Cell shape</keyword>
<keyword evidence="10" id="KW-1185">Reference proteome</keyword>
<sequence>MKKNPILSDQYKPASTANTLLLVCLFLVVLLFALITGTSARADTNVNSHAAGKSLLSFNSPLERGYGGLCGGGVCSPQCITYKHTPPPLSRGESHNPSRELFFKVLPTNNADLSTEIRQQLAAGKLALNFPASTASFYLQQNFKANWVAGSNNGKQAWAAMLMMDCVLQFGLTHEAYHPNELLYTTLHDILERPNTVPADRQARYDIMLTDAILTFINHLHYGKLNPQYPAAKIDLDKAGSFKAVALLKQAMQSTDLMEVVLSAQPKNAWYNQLQYQMHLLTGLYQEDCYETPEALIRKMAINMERLRWADVDTLNGIQVNIPSYVLNFYHASSIDTFRVIVGKPGNPTPSLQSRIKYFTTAPEPKVPAKIFANELLPKAIKDVNYLAANNYAIYNYEGELIHPNKEYLIKIKQRPGRYYARQSSGCDNALGAVVFRFTNVYNIYLQDTPEQKLFGKPERALSLGCVRVQFADKLAAALLQNDGSADKVAAMQKAINAYQTKTFYLKKAVPLAITYLTCQVKNGEVVTYKDIYNLDASLELALYGANKAVATTR</sequence>
<name>A0A4Y8S9T3_9SPHI</name>
<gene>
    <name evidence="9" type="ORF">E2R66_19260</name>
</gene>
<evidence type="ECO:0000313" key="9">
    <source>
        <dbReference type="EMBL" id="TFF35395.1"/>
    </source>
</evidence>
<dbReference type="CDD" id="cd16913">
    <property type="entry name" value="YkuD_like"/>
    <property type="match status" value="1"/>
</dbReference>
<dbReference type="InterPro" id="IPR052905">
    <property type="entry name" value="LD-transpeptidase_YkuD-like"/>
</dbReference>
<protein>
    <submittedName>
        <fullName evidence="9">L,D-transpeptidase</fullName>
    </submittedName>
</protein>
<dbReference type="PANTHER" id="PTHR41533:SF2">
    <property type="entry name" value="BLR7131 PROTEIN"/>
    <property type="match status" value="1"/>
</dbReference>